<keyword evidence="1" id="KW-0067">ATP-binding</keyword>
<accession>Q9TXU0</accession>
<gene>
    <name evidence="3" type="ORF">CELE_F53C3.1</name>
    <name evidence="3 5" type="ORF">F53C3.1</name>
</gene>
<dbReference type="AGR" id="WB:WBGene00018745"/>
<dbReference type="InterPro" id="IPR017441">
    <property type="entry name" value="Protein_kinase_ATP_BS"/>
</dbReference>
<keyword evidence="4" id="KW-1185">Reference proteome</keyword>
<dbReference type="GO" id="GO:0005634">
    <property type="term" value="C:nucleus"/>
    <property type="evidence" value="ECO:0000318"/>
    <property type="project" value="GO_Central"/>
</dbReference>
<keyword evidence="3" id="KW-0808">Transferase</keyword>
<dbReference type="FunCoup" id="Q9TXU0">
    <property type="interactions" value="199"/>
</dbReference>
<dbReference type="WormBase" id="F53C3.1">
    <property type="protein sequence ID" value="CE35938"/>
    <property type="gene ID" value="WBGene00018745"/>
</dbReference>
<dbReference type="InterPro" id="IPR011009">
    <property type="entry name" value="Kinase-like_dom_sf"/>
</dbReference>
<organism evidence="3 4">
    <name type="scientific">Caenorhabditis elegans</name>
    <dbReference type="NCBI Taxonomy" id="6239"/>
    <lineage>
        <taxon>Eukaryota</taxon>
        <taxon>Metazoa</taxon>
        <taxon>Ecdysozoa</taxon>
        <taxon>Nematoda</taxon>
        <taxon>Chromadorea</taxon>
        <taxon>Rhabditida</taxon>
        <taxon>Rhabditina</taxon>
        <taxon>Rhabditomorpha</taxon>
        <taxon>Rhabditoidea</taxon>
        <taxon>Rhabditidae</taxon>
        <taxon>Peloderinae</taxon>
        <taxon>Caenorhabditis</taxon>
    </lineage>
</organism>
<dbReference type="PhylomeDB" id="Q9TXU0"/>
<dbReference type="PaxDb" id="6239-F53C3.1"/>
<protein>
    <submittedName>
        <fullName evidence="3">Protein kinase domain-containing protein</fullName>
    </submittedName>
</protein>
<dbReference type="EMBL" id="BX284602">
    <property type="protein sequence ID" value="CCD67670.1"/>
    <property type="molecule type" value="Genomic_DNA"/>
</dbReference>
<feature type="domain" description="Protein kinase" evidence="2">
    <location>
        <begin position="24"/>
        <end position="292"/>
    </location>
</feature>
<proteinExistence type="predicted"/>
<dbReference type="GO" id="GO:0004674">
    <property type="term" value="F:protein serine/threonine kinase activity"/>
    <property type="evidence" value="ECO:0000318"/>
    <property type="project" value="GO_Central"/>
</dbReference>
<dbReference type="AlphaFoldDB" id="Q9TXU0"/>
<dbReference type="eggNOG" id="KOG1164">
    <property type="taxonomic scope" value="Eukaryota"/>
</dbReference>
<dbReference type="InterPro" id="IPR050235">
    <property type="entry name" value="CK1_Ser-Thr_kinase"/>
</dbReference>
<dbReference type="SUPFAM" id="SSF56112">
    <property type="entry name" value="Protein kinase-like (PK-like)"/>
    <property type="match status" value="1"/>
</dbReference>
<evidence type="ECO:0000256" key="1">
    <source>
        <dbReference type="PROSITE-ProRule" id="PRU10141"/>
    </source>
</evidence>
<dbReference type="GeneID" id="186157"/>
<dbReference type="PROSITE" id="PS50011">
    <property type="entry name" value="PROTEIN_KINASE_DOM"/>
    <property type="match status" value="1"/>
</dbReference>
<dbReference type="InParanoid" id="Q9TXU0"/>
<dbReference type="Pfam" id="PF00069">
    <property type="entry name" value="Pkinase"/>
    <property type="match status" value="1"/>
</dbReference>
<dbReference type="PANTHER" id="PTHR11909">
    <property type="entry name" value="CASEIN KINASE-RELATED"/>
    <property type="match status" value="1"/>
</dbReference>
<dbReference type="OMA" id="HIMKLME"/>
<evidence type="ECO:0000313" key="5">
    <source>
        <dbReference type="WormBase" id="F53C3.1"/>
    </source>
</evidence>
<dbReference type="PIR" id="G88115">
    <property type="entry name" value="G88115"/>
</dbReference>
<evidence type="ECO:0000259" key="2">
    <source>
        <dbReference type="PROSITE" id="PS50011"/>
    </source>
</evidence>
<sequence length="328" mass="37525">MSQEEEDDINFKTGSEISSSKATYTVVRLLGEGGFGAVYLVEQAKTKKQFAMKVEKKMDTRKHSKLKMEIAILKLVGTCKHFTKIEDRGKKDKEGYFFIVMQLVGKSLSGLKKERPNQIFTFGTGMGVGSQCLEAVEELHKQGFIHRDLKPQNYASGQDDERHLIYILDFGIARKYLNDKKEMKTPRESVAFKGTIRFAPLSCHRYTEMGPKDDCESWFYLLIDLILEGGLPWRHCKVKNEVLKIKENTRKDNRAALYKGIPQTSELNKILDYIDSRAYQDRIDYKFIYKALGEACSNAGCDINAPYDWEMPKEISGTSTETAKSMKK</sequence>
<dbReference type="SMART" id="SM00220">
    <property type="entry name" value="S_TKc"/>
    <property type="match status" value="1"/>
</dbReference>
<name>Q9TXU0_CAEEL</name>
<dbReference type="CTD" id="186157"/>
<dbReference type="OrthoDB" id="5872528at2759"/>
<dbReference type="FunFam" id="1.10.510.10:FF:000967">
    <property type="entry name" value="Protein CBG11274"/>
    <property type="match status" value="1"/>
</dbReference>
<dbReference type="SMR" id="Q9TXU0"/>
<dbReference type="UCSC" id="F53C3.1">
    <property type="organism name" value="c. elegans"/>
</dbReference>
<dbReference type="Bgee" id="WBGene00018745">
    <property type="expression patterns" value="Expressed in larva and 1 other cell type or tissue"/>
</dbReference>
<dbReference type="GO" id="GO:0005737">
    <property type="term" value="C:cytoplasm"/>
    <property type="evidence" value="ECO:0000318"/>
    <property type="project" value="GO_Central"/>
</dbReference>
<dbReference type="GO" id="GO:0007165">
    <property type="term" value="P:signal transduction"/>
    <property type="evidence" value="ECO:0000318"/>
    <property type="project" value="GO_Central"/>
</dbReference>
<feature type="binding site" evidence="1">
    <location>
        <position position="53"/>
    </location>
    <ligand>
        <name>ATP</name>
        <dbReference type="ChEBI" id="CHEBI:30616"/>
    </ligand>
</feature>
<dbReference type="Proteomes" id="UP000001940">
    <property type="component" value="Chromosome II"/>
</dbReference>
<evidence type="ECO:0000313" key="4">
    <source>
        <dbReference type="Proteomes" id="UP000001940"/>
    </source>
</evidence>
<dbReference type="PROSITE" id="PS00107">
    <property type="entry name" value="PROTEIN_KINASE_ATP"/>
    <property type="match status" value="1"/>
</dbReference>
<dbReference type="RefSeq" id="NP_494695.2">
    <property type="nucleotide sequence ID" value="NM_062294.2"/>
</dbReference>
<dbReference type="GO" id="GO:0005524">
    <property type="term" value="F:ATP binding"/>
    <property type="evidence" value="ECO:0007669"/>
    <property type="project" value="UniProtKB-UniRule"/>
</dbReference>
<dbReference type="KEGG" id="cel:CELE_F53C3.1"/>
<reference evidence="3 4" key="1">
    <citation type="journal article" date="1998" name="Science">
        <title>Genome sequence of the nematode C. elegans: a platform for investigating biology.</title>
        <authorList>
            <consortium name="The C. elegans sequencing consortium"/>
            <person name="Sulson J.E."/>
            <person name="Waterston R."/>
        </authorList>
    </citation>
    <scope>NUCLEOTIDE SEQUENCE [LARGE SCALE GENOMIC DNA]</scope>
    <source>
        <strain evidence="3 4">Bristol N2</strain>
    </source>
</reference>
<dbReference type="STRING" id="6239.F53C3.1.1"/>
<dbReference type="InterPro" id="IPR000719">
    <property type="entry name" value="Prot_kinase_dom"/>
</dbReference>
<keyword evidence="3" id="KW-0418">Kinase</keyword>
<dbReference type="HOGENOM" id="CLU_019279_2_5_1"/>
<evidence type="ECO:0000313" key="3">
    <source>
        <dbReference type="EMBL" id="CCD67670.1"/>
    </source>
</evidence>
<keyword evidence="1" id="KW-0547">Nucleotide-binding</keyword>
<dbReference type="Gene3D" id="1.10.510.10">
    <property type="entry name" value="Transferase(Phosphotransferase) domain 1"/>
    <property type="match status" value="1"/>
</dbReference>